<gene>
    <name evidence="2" type="ORF">FOF52_06465</name>
</gene>
<name>A0ABY4KYZ4_THEAE</name>
<protein>
    <submittedName>
        <fullName evidence="2">Uncharacterized protein</fullName>
    </submittedName>
</protein>
<evidence type="ECO:0000313" key="2">
    <source>
        <dbReference type="EMBL" id="UPT20652.1"/>
    </source>
</evidence>
<dbReference type="Proteomes" id="UP000832041">
    <property type="component" value="Chromosome"/>
</dbReference>
<keyword evidence="1" id="KW-1133">Transmembrane helix</keyword>
<sequence length="46" mass="4610">MTMLKAAVAGEPDTVTQAALILTAVGIVAGALACVRISRGLKELQG</sequence>
<keyword evidence="1" id="KW-0812">Transmembrane</keyword>
<feature type="transmembrane region" description="Helical" evidence="1">
    <location>
        <begin position="15"/>
        <end position="35"/>
    </location>
</feature>
<evidence type="ECO:0000256" key="1">
    <source>
        <dbReference type="SAM" id="Phobius"/>
    </source>
</evidence>
<keyword evidence="1" id="KW-0472">Membrane</keyword>
<dbReference type="RefSeq" id="WP_248592930.1">
    <property type="nucleotide sequence ID" value="NZ_BAABEB010000012.1"/>
</dbReference>
<reference evidence="2 3" key="1">
    <citation type="submission" date="2020-04" db="EMBL/GenBank/DDBJ databases">
        <title>Thermobifida alba genome sequencing and assembly.</title>
        <authorList>
            <person name="Luzics S."/>
            <person name="Horvath B."/>
            <person name="Nagy I."/>
            <person name="Toth A."/>
            <person name="Nagy I."/>
            <person name="Kukolya J."/>
        </authorList>
    </citation>
    <scope>NUCLEOTIDE SEQUENCE [LARGE SCALE GENOMIC DNA]</scope>
    <source>
        <strain evidence="2 3">DSM 43795</strain>
    </source>
</reference>
<evidence type="ECO:0000313" key="3">
    <source>
        <dbReference type="Proteomes" id="UP000832041"/>
    </source>
</evidence>
<keyword evidence="3" id="KW-1185">Reference proteome</keyword>
<dbReference type="PROSITE" id="PS51257">
    <property type="entry name" value="PROKAR_LIPOPROTEIN"/>
    <property type="match status" value="1"/>
</dbReference>
<accession>A0ABY4KYZ4</accession>
<organism evidence="2 3">
    <name type="scientific">Thermobifida alba</name>
    <name type="common">Thermomonospora alba</name>
    <dbReference type="NCBI Taxonomy" id="53522"/>
    <lineage>
        <taxon>Bacteria</taxon>
        <taxon>Bacillati</taxon>
        <taxon>Actinomycetota</taxon>
        <taxon>Actinomycetes</taxon>
        <taxon>Streptosporangiales</taxon>
        <taxon>Nocardiopsidaceae</taxon>
        <taxon>Thermobifida</taxon>
    </lineage>
</organism>
<dbReference type="EMBL" id="CP051627">
    <property type="protein sequence ID" value="UPT20652.1"/>
    <property type="molecule type" value="Genomic_DNA"/>
</dbReference>
<proteinExistence type="predicted"/>